<dbReference type="Proteomes" id="UP000199372">
    <property type="component" value="Unassembled WGS sequence"/>
</dbReference>
<keyword evidence="3" id="KW-1185">Reference proteome</keyword>
<name>A0A1H8HD91_9RHOB</name>
<evidence type="ECO:0000256" key="1">
    <source>
        <dbReference type="SAM" id="Phobius"/>
    </source>
</evidence>
<evidence type="ECO:0000313" key="3">
    <source>
        <dbReference type="Proteomes" id="UP000199372"/>
    </source>
</evidence>
<feature type="transmembrane region" description="Helical" evidence="1">
    <location>
        <begin position="81"/>
        <end position="99"/>
    </location>
</feature>
<feature type="transmembrane region" description="Helical" evidence="1">
    <location>
        <begin position="105"/>
        <end position="125"/>
    </location>
</feature>
<feature type="transmembrane region" description="Helical" evidence="1">
    <location>
        <begin position="166"/>
        <end position="191"/>
    </location>
</feature>
<feature type="transmembrane region" description="Helical" evidence="1">
    <location>
        <begin position="203"/>
        <end position="227"/>
    </location>
</feature>
<dbReference type="EMBL" id="FOCM01000004">
    <property type="protein sequence ID" value="SEN53924.1"/>
    <property type="molecule type" value="Genomic_DNA"/>
</dbReference>
<keyword evidence="1" id="KW-0472">Membrane</keyword>
<feature type="transmembrane region" description="Helical" evidence="1">
    <location>
        <begin position="271"/>
        <end position="292"/>
    </location>
</feature>
<proteinExistence type="predicted"/>
<feature type="transmembrane region" description="Helical" evidence="1">
    <location>
        <begin position="247"/>
        <end position="264"/>
    </location>
</feature>
<keyword evidence="1" id="KW-1133">Transmembrane helix</keyword>
<accession>A0A1H8HD91</accession>
<feature type="transmembrane region" description="Helical" evidence="1">
    <location>
        <begin position="298"/>
        <end position="317"/>
    </location>
</feature>
<sequence length="469" mass="50728">MSRFAAWLIFQLAIFSLLMLWLAWLEFNGFVSSAVTDLWARALVQVGGTGTFSASDSFYPPVPFALTLLVELLPGNSGVPPPFLVAALIASTTLVLWFLNLRVAAGFSILGAVLSVLLIGLNPYFLRAVSDGPEMMMILLGTWVFARGVVNLRLTGAAPDMMKVAVGLLIVALSDSFGLMISFGALPFMVLAARPSMLERSAAGYLVALFFPVAAAIGSLLFVSSIFQSSLIPRLFEVEEAVSPGEYFIIVSGLLPLGFVLALRNLSVMRLFMPTIAAVGSVSGAYFLNYFFQAESDPVIASVPILGVVVVCLRFWPPSSFREPIVLVLLCLLMVHSVQALRISGTGETDEWARAALGHYSDLQGPTRMAAQSLQGKAGIMLDVERNPEMVVAFGDVSRLLTSGQPAYDLALEGGRLRAPYILVPKVMGMEPVSDRILRRFPGLASGAQAGYRQIYQNSKWQIFQRLEG</sequence>
<keyword evidence="1" id="KW-0812">Transmembrane</keyword>
<protein>
    <recommendedName>
        <fullName evidence="4">Dolichyl-phosphate-mannose-protein mannosyltransferase</fullName>
    </recommendedName>
</protein>
<organism evidence="2 3">
    <name type="scientific">Palleronia pelagia</name>
    <dbReference type="NCBI Taxonomy" id="387096"/>
    <lineage>
        <taxon>Bacteria</taxon>
        <taxon>Pseudomonadati</taxon>
        <taxon>Pseudomonadota</taxon>
        <taxon>Alphaproteobacteria</taxon>
        <taxon>Rhodobacterales</taxon>
        <taxon>Roseobacteraceae</taxon>
        <taxon>Palleronia</taxon>
    </lineage>
</organism>
<gene>
    <name evidence="2" type="ORF">SAMN04488011_104391</name>
</gene>
<reference evidence="3" key="1">
    <citation type="submission" date="2016-10" db="EMBL/GenBank/DDBJ databases">
        <authorList>
            <person name="Varghese N."/>
            <person name="Submissions S."/>
        </authorList>
    </citation>
    <scope>NUCLEOTIDE SEQUENCE [LARGE SCALE GENOMIC DNA]</scope>
    <source>
        <strain evidence="3">DSM 26893</strain>
    </source>
</reference>
<dbReference type="RefSeq" id="WP_139210046.1">
    <property type="nucleotide sequence ID" value="NZ_FOCM01000004.1"/>
</dbReference>
<dbReference type="OrthoDB" id="7728002at2"/>
<evidence type="ECO:0008006" key="4">
    <source>
        <dbReference type="Google" id="ProtNLM"/>
    </source>
</evidence>
<dbReference type="AlphaFoldDB" id="A0A1H8HD91"/>
<feature type="transmembrane region" description="Helical" evidence="1">
    <location>
        <begin position="137"/>
        <end position="154"/>
    </location>
</feature>
<evidence type="ECO:0000313" key="2">
    <source>
        <dbReference type="EMBL" id="SEN53924.1"/>
    </source>
</evidence>